<proteinExistence type="predicted"/>
<evidence type="ECO:0000313" key="1">
    <source>
        <dbReference type="EMBL" id="JAD51134.1"/>
    </source>
</evidence>
<dbReference type="EMBL" id="GBRH01246761">
    <property type="protein sequence ID" value="JAD51134.1"/>
    <property type="molecule type" value="Transcribed_RNA"/>
</dbReference>
<dbReference type="AlphaFoldDB" id="A0A0A9AHK3"/>
<reference evidence="1" key="1">
    <citation type="submission" date="2014-09" db="EMBL/GenBank/DDBJ databases">
        <authorList>
            <person name="Magalhaes I.L.F."/>
            <person name="Oliveira U."/>
            <person name="Santos F.R."/>
            <person name="Vidigal T.H.D.A."/>
            <person name="Brescovit A.D."/>
            <person name="Santos A.J."/>
        </authorList>
    </citation>
    <scope>NUCLEOTIDE SEQUENCE</scope>
    <source>
        <tissue evidence="1">Shoot tissue taken approximately 20 cm above the soil surface</tissue>
    </source>
</reference>
<protein>
    <submittedName>
        <fullName evidence="1">Uncharacterized protein</fullName>
    </submittedName>
</protein>
<sequence>MVEIFGGPYFFSCLVTCFPSHQGREHCFILTCQECEFV</sequence>
<organism evidence="1">
    <name type="scientific">Arundo donax</name>
    <name type="common">Giant reed</name>
    <name type="synonym">Donax arundinaceus</name>
    <dbReference type="NCBI Taxonomy" id="35708"/>
    <lineage>
        <taxon>Eukaryota</taxon>
        <taxon>Viridiplantae</taxon>
        <taxon>Streptophyta</taxon>
        <taxon>Embryophyta</taxon>
        <taxon>Tracheophyta</taxon>
        <taxon>Spermatophyta</taxon>
        <taxon>Magnoliopsida</taxon>
        <taxon>Liliopsida</taxon>
        <taxon>Poales</taxon>
        <taxon>Poaceae</taxon>
        <taxon>PACMAD clade</taxon>
        <taxon>Arundinoideae</taxon>
        <taxon>Arundineae</taxon>
        <taxon>Arundo</taxon>
    </lineage>
</organism>
<accession>A0A0A9AHK3</accession>
<name>A0A0A9AHK3_ARUDO</name>
<reference evidence="1" key="2">
    <citation type="journal article" date="2015" name="Data Brief">
        <title>Shoot transcriptome of the giant reed, Arundo donax.</title>
        <authorList>
            <person name="Barrero R.A."/>
            <person name="Guerrero F.D."/>
            <person name="Moolhuijzen P."/>
            <person name="Goolsby J.A."/>
            <person name="Tidwell J."/>
            <person name="Bellgard S.E."/>
            <person name="Bellgard M.I."/>
        </authorList>
    </citation>
    <scope>NUCLEOTIDE SEQUENCE</scope>
    <source>
        <tissue evidence="1">Shoot tissue taken approximately 20 cm above the soil surface</tissue>
    </source>
</reference>